<evidence type="ECO:0000313" key="2">
    <source>
        <dbReference type="Proteomes" id="UP001175001"/>
    </source>
</evidence>
<keyword evidence="2" id="KW-1185">Reference proteome</keyword>
<dbReference type="Proteomes" id="UP001175001">
    <property type="component" value="Unassembled WGS sequence"/>
</dbReference>
<dbReference type="GO" id="GO:0008081">
    <property type="term" value="F:phosphoric diester hydrolase activity"/>
    <property type="evidence" value="ECO:0007669"/>
    <property type="project" value="InterPro"/>
</dbReference>
<evidence type="ECO:0000313" key="1">
    <source>
        <dbReference type="EMBL" id="KAK0625607.1"/>
    </source>
</evidence>
<dbReference type="InterPro" id="IPR017946">
    <property type="entry name" value="PLC-like_Pdiesterase_TIM-brl"/>
</dbReference>
<dbReference type="SUPFAM" id="SSF51695">
    <property type="entry name" value="PLC-like phosphodiesterases"/>
    <property type="match status" value="1"/>
</dbReference>
<reference evidence="1" key="1">
    <citation type="submission" date="2023-06" db="EMBL/GenBank/DDBJ databases">
        <title>Multi-omics analyses reveal the molecular pathogenesis toolkit of Lasiodiplodia hormozganensis, a cross-kingdom pathogen.</title>
        <authorList>
            <person name="Felix C."/>
            <person name="Meneses R."/>
            <person name="Goncalves M.F.M."/>
            <person name="Tilleman L."/>
            <person name="Duarte A.S."/>
            <person name="Jorrin-Novo J.V."/>
            <person name="Van De Peer Y."/>
            <person name="Deforce D."/>
            <person name="Van Nieuwerburgh F."/>
            <person name="Esteves A.C."/>
            <person name="Alves A."/>
        </authorList>
    </citation>
    <scope>NUCLEOTIDE SEQUENCE</scope>
    <source>
        <strain evidence="1">CBS 339.90</strain>
    </source>
</reference>
<dbReference type="PANTHER" id="PTHR13593">
    <property type="match status" value="1"/>
</dbReference>
<dbReference type="PANTHER" id="PTHR13593:SF143">
    <property type="entry name" value="PHOSPHATIDYLINOSITOL-SPECIFIC PHOSPHOLIPASE C X DOMAIN-CONTAINING PROTEIN"/>
    <property type="match status" value="1"/>
</dbReference>
<evidence type="ECO:0008006" key="3">
    <source>
        <dbReference type="Google" id="ProtNLM"/>
    </source>
</evidence>
<proteinExistence type="predicted"/>
<dbReference type="EMBL" id="JAUJDW010000141">
    <property type="protein sequence ID" value="KAK0625607.1"/>
    <property type="molecule type" value="Genomic_DNA"/>
</dbReference>
<organism evidence="1 2">
    <name type="scientific">Lasiodiplodia hormozganensis</name>
    <dbReference type="NCBI Taxonomy" id="869390"/>
    <lineage>
        <taxon>Eukaryota</taxon>
        <taxon>Fungi</taxon>
        <taxon>Dikarya</taxon>
        <taxon>Ascomycota</taxon>
        <taxon>Pezizomycotina</taxon>
        <taxon>Dothideomycetes</taxon>
        <taxon>Dothideomycetes incertae sedis</taxon>
        <taxon>Botryosphaeriales</taxon>
        <taxon>Botryosphaeriaceae</taxon>
        <taxon>Lasiodiplodia</taxon>
    </lineage>
</organism>
<dbReference type="GO" id="GO:0006629">
    <property type="term" value="P:lipid metabolic process"/>
    <property type="evidence" value="ECO:0007669"/>
    <property type="project" value="InterPro"/>
</dbReference>
<dbReference type="AlphaFoldDB" id="A0AA39X1K2"/>
<accession>A0AA39X1K2</accession>
<name>A0AA39X1K2_9PEZI</name>
<protein>
    <recommendedName>
        <fullName evidence="3">PLC-like phosphodiesterase</fullName>
    </recommendedName>
</protein>
<comment type="caution">
    <text evidence="1">The sequence shown here is derived from an EMBL/GenBank/DDBJ whole genome shotgun (WGS) entry which is preliminary data.</text>
</comment>
<dbReference type="InterPro" id="IPR051057">
    <property type="entry name" value="PI-PLC_domain"/>
</dbReference>
<sequence length="470" mass="53550">MGQFGRITLVNGTYYAWRLDPHIDATHQVSTNIIPHTIAPGQTAEILLDFQQGLFTTRSDTQVRRVYKLEGTNKNCSFQLLVTDDPSSIRVTFDGFSTPGHPSGAEFDLGWVHDGSVHFILSGSEGCFSSNHGPVAWMQENLRKLGHRPLYQLCLPGTRNSGMSTLAQHSNDVLAPWLLCQSRDVYGQLLDGARYLDIRPVIGAGELWTGYYGRTLNYFWMGDRGQRLRDVVDGINRFTARHKELVIVNLSHAINTDVGATNYCDLSQNEWERVFDEFARLNDRFIVFSDQDAMNLTRQPLRNFIGDDRAAVIIVVEAPNVNLGKYEHQGFFTHEEVNVHNDNPSRDDCHEMTRDQLRKLDIMDSAADPRLFMLSWTLTPQVQNFSFSGGWDAQWHGPESKRCVRNMAYSANKELFLKCLPHCYGRNVPNILFVDFLEGRDFAALAMAVNDRCFPVMQPREPREPRESRL</sequence>
<gene>
    <name evidence="1" type="ORF">DIS24_g11076</name>
</gene>
<dbReference type="Gene3D" id="3.20.20.190">
    <property type="entry name" value="Phosphatidylinositol (PI) phosphodiesterase"/>
    <property type="match status" value="1"/>
</dbReference>